<evidence type="ECO:0000313" key="5">
    <source>
        <dbReference type="EMBL" id="KGE12298.1"/>
    </source>
</evidence>
<dbReference type="STRING" id="1229276.DI53_3948"/>
<dbReference type="EMBL" id="JJMU01000074">
    <property type="protein sequence ID" value="KGE12298.1"/>
    <property type="molecule type" value="Genomic_DNA"/>
</dbReference>
<name>A0A0B8T100_9SPHI</name>
<gene>
    <name evidence="5" type="ORF">DI53_3948</name>
</gene>
<reference evidence="5 6" key="2">
    <citation type="journal article" date="2015" name="PLoS ONE">
        <title>Whole-Genome Optical Mapping and Finished Genome Sequence of Sphingobacterium deserti sp. nov., a New Species Isolated from the Western Desert of China.</title>
        <authorList>
            <person name="Teng C."/>
            <person name="Zhou Z."/>
            <person name="Molnar I."/>
            <person name="Li X."/>
            <person name="Tang R."/>
            <person name="Chen M."/>
            <person name="Wang L."/>
            <person name="Su S."/>
            <person name="Zhang W."/>
            <person name="Lin M."/>
        </authorList>
    </citation>
    <scope>NUCLEOTIDE SEQUENCE [LARGE SCALE GENOMIC DNA]</scope>
    <source>
        <strain evidence="6">ACCC05744</strain>
    </source>
</reference>
<dbReference type="AlphaFoldDB" id="A0A0B8T100"/>
<proteinExistence type="inferred from homology"/>
<evidence type="ECO:0000256" key="1">
    <source>
        <dbReference type="ARBA" id="ARBA00006739"/>
    </source>
</evidence>
<dbReference type="InterPro" id="IPR029044">
    <property type="entry name" value="Nucleotide-diphossugar_trans"/>
</dbReference>
<dbReference type="eggNOG" id="COG1216">
    <property type="taxonomic scope" value="Bacteria"/>
</dbReference>
<accession>A0A0B8T100</accession>
<dbReference type="SUPFAM" id="SSF53448">
    <property type="entry name" value="Nucleotide-diphospho-sugar transferases"/>
    <property type="match status" value="1"/>
</dbReference>
<evidence type="ECO:0000256" key="3">
    <source>
        <dbReference type="ARBA" id="ARBA00022679"/>
    </source>
</evidence>
<protein>
    <submittedName>
        <fullName evidence="5">Glycosyl transferase</fullName>
    </submittedName>
</protein>
<dbReference type="Pfam" id="PF02709">
    <property type="entry name" value="Glyco_transf_7C"/>
    <property type="match status" value="1"/>
</dbReference>
<organism evidence="5 6">
    <name type="scientific">Sphingobacterium deserti</name>
    <dbReference type="NCBI Taxonomy" id="1229276"/>
    <lineage>
        <taxon>Bacteria</taxon>
        <taxon>Pseudomonadati</taxon>
        <taxon>Bacteroidota</taxon>
        <taxon>Sphingobacteriia</taxon>
        <taxon>Sphingobacteriales</taxon>
        <taxon>Sphingobacteriaceae</taxon>
        <taxon>Sphingobacterium</taxon>
    </lineage>
</organism>
<keyword evidence="6" id="KW-1185">Reference proteome</keyword>
<evidence type="ECO:0000259" key="4">
    <source>
        <dbReference type="Pfam" id="PF02709"/>
    </source>
</evidence>
<reference evidence="6" key="1">
    <citation type="submission" date="2014-04" db="EMBL/GenBank/DDBJ databases">
        <title>Whole-Genome optical mapping and complete genome sequence of Sphingobacterium deserti sp. nov., a new spaces isolated from desert in the west of China.</title>
        <authorList>
            <person name="Teng C."/>
            <person name="Zhou Z."/>
            <person name="Li X."/>
            <person name="Chen M."/>
            <person name="Lin M."/>
            <person name="Wang L."/>
            <person name="Su S."/>
            <person name="Zhang C."/>
            <person name="Zhang W."/>
        </authorList>
    </citation>
    <scope>NUCLEOTIDE SEQUENCE [LARGE SCALE GENOMIC DNA]</scope>
    <source>
        <strain evidence="6">ACCC05744</strain>
    </source>
</reference>
<feature type="domain" description="Galactosyltransferase C-terminal" evidence="4">
    <location>
        <begin position="153"/>
        <end position="201"/>
    </location>
</feature>
<evidence type="ECO:0000256" key="2">
    <source>
        <dbReference type="ARBA" id="ARBA00022676"/>
    </source>
</evidence>
<dbReference type="Proteomes" id="UP000031802">
    <property type="component" value="Unassembled WGS sequence"/>
</dbReference>
<dbReference type="PANTHER" id="PTHR43179:SF12">
    <property type="entry name" value="GALACTOFURANOSYLTRANSFERASE GLFT2"/>
    <property type="match status" value="1"/>
</dbReference>
<keyword evidence="2" id="KW-0328">Glycosyltransferase</keyword>
<dbReference type="InterPro" id="IPR027791">
    <property type="entry name" value="Galactosyl_T_C"/>
</dbReference>
<comment type="caution">
    <text evidence="5">The sequence shown here is derived from an EMBL/GenBank/DDBJ whole genome shotgun (WGS) entry which is preliminary data.</text>
</comment>
<dbReference type="OrthoDB" id="9801954at2"/>
<comment type="similarity">
    <text evidence="1">Belongs to the glycosyltransferase 2 family.</text>
</comment>
<evidence type="ECO:0000313" key="6">
    <source>
        <dbReference type="Proteomes" id="UP000031802"/>
    </source>
</evidence>
<sequence length="274" mass="31082">MHKSISLLTIVHGRQNALRNLLNGVAEGSLFPMEVVIVHMNEQPLQLDNYPFAIRQVLHKSQHGLNLAAARNFAMLHSQSPKNVFLDVDCIPERTLIAQYAEALDDSADLISGRVRYLSQKASEELHASNDLFKESTPDPVRPENKPFVHELFWTLNFGCNKETFRAVGGFDENYSGYGGEDTDFAFTARAKGIGLKTIDATAFHQYHPSYSPPLNHLQDIIHNATVFYNKWDKWPMEGWLKAFLEKGFIEETVEGLRIKRLPTASEIQMVKKL</sequence>
<keyword evidence="3 5" id="KW-0808">Transferase</keyword>
<dbReference type="GO" id="GO:0016757">
    <property type="term" value="F:glycosyltransferase activity"/>
    <property type="evidence" value="ECO:0007669"/>
    <property type="project" value="UniProtKB-KW"/>
</dbReference>
<dbReference type="Gene3D" id="3.90.550.10">
    <property type="entry name" value="Spore Coat Polysaccharide Biosynthesis Protein SpsA, Chain A"/>
    <property type="match status" value="1"/>
</dbReference>
<dbReference type="RefSeq" id="WP_052072590.1">
    <property type="nucleotide sequence ID" value="NZ_JJMU01000074.1"/>
</dbReference>
<dbReference type="PANTHER" id="PTHR43179">
    <property type="entry name" value="RHAMNOSYLTRANSFERASE WBBL"/>
    <property type="match status" value="1"/>
</dbReference>
<dbReference type="PATRIC" id="fig|1229276.3.peg.4093"/>